<dbReference type="SMART" id="SM00356">
    <property type="entry name" value="ZnF_C3H1"/>
    <property type="match status" value="1"/>
</dbReference>
<comment type="caution">
    <text evidence="7">The sequence shown here is derived from an EMBL/GenBank/DDBJ whole genome shotgun (WGS) entry which is preliminary data.</text>
</comment>
<feature type="compositionally biased region" description="Basic and acidic residues" evidence="5">
    <location>
        <begin position="732"/>
        <end position="742"/>
    </location>
</feature>
<feature type="compositionally biased region" description="Basic and acidic residues" evidence="5">
    <location>
        <begin position="558"/>
        <end position="567"/>
    </location>
</feature>
<feature type="compositionally biased region" description="Basic and acidic residues" evidence="5">
    <location>
        <begin position="699"/>
        <end position="708"/>
    </location>
</feature>
<feature type="compositionally biased region" description="Polar residues" evidence="5">
    <location>
        <begin position="339"/>
        <end position="352"/>
    </location>
</feature>
<dbReference type="Proteomes" id="UP001195483">
    <property type="component" value="Unassembled WGS sequence"/>
</dbReference>
<feature type="compositionally biased region" description="Acidic residues" evidence="5">
    <location>
        <begin position="280"/>
        <end position="289"/>
    </location>
</feature>
<evidence type="ECO:0000256" key="2">
    <source>
        <dbReference type="ARBA" id="ARBA00022771"/>
    </source>
</evidence>
<gene>
    <name evidence="7" type="ORF">CHS0354_013547</name>
</gene>
<name>A0AAE0WA47_9BIVA</name>
<feature type="compositionally biased region" description="Basic and acidic residues" evidence="5">
    <location>
        <begin position="623"/>
        <end position="635"/>
    </location>
</feature>
<dbReference type="PROSITE" id="PS50103">
    <property type="entry name" value="ZF_C3H1"/>
    <property type="match status" value="1"/>
</dbReference>
<feature type="domain" description="C3H1-type" evidence="6">
    <location>
        <begin position="780"/>
        <end position="807"/>
    </location>
</feature>
<reference evidence="7" key="2">
    <citation type="journal article" date="2021" name="Genome Biol. Evol.">
        <title>Developing a high-quality reference genome for a parasitic bivalve with doubly uniparental inheritance (Bivalvia: Unionida).</title>
        <authorList>
            <person name="Smith C.H."/>
        </authorList>
    </citation>
    <scope>NUCLEOTIDE SEQUENCE</scope>
    <source>
        <strain evidence="7">CHS0354</strain>
        <tissue evidence="7">Mantle</tissue>
    </source>
</reference>
<feature type="compositionally biased region" description="Basic and acidic residues" evidence="5">
    <location>
        <begin position="364"/>
        <end position="388"/>
    </location>
</feature>
<feature type="compositionally biased region" description="Basic and acidic residues" evidence="5">
    <location>
        <begin position="397"/>
        <end position="415"/>
    </location>
</feature>
<dbReference type="PANTHER" id="PTHR46582:SF1">
    <property type="entry name" value="ZINC FINGER CCCH DOMAIN-CONTAINING PROTEIN 18"/>
    <property type="match status" value="1"/>
</dbReference>
<sequence>MEAGEVEVGGDVGRGERSCPSSPMILSPDQSHAAENMSEDEEPSQSNRSFREEGIGLMEHEDYSDGEVKGHIDMDEFRSSGEVSHASEDESVDRADDGRHDKSDDEDDRVSAEEGNYESRNEGESINETVDSDVNENVDDGKHDYGDIVDDINIEGHDADHSDFDGHYADDEIIQTSCGEGVSSTSRVPVGGGNSNFSTDSEADRVDYPGEEDSCNVSSGNGRSTRRSEVQCEEELLPGNFPERENYGYERGHVESTTDLESGDKDGDYSVDDNSVPGGDENEASEDEWEPTRGDEDQSRDVSSGDTNLRKEGRKRDKNTSDKSEESSDARESDDNEEIVSQSEKVTKMHSSSSRRNKAHSHGKQTDSRQRKYVFDKQVNEEIDKSAEDSFISDNEEMQKDYEKHPGKEGVGVHRDRQHKYTRKKYDSESEGEVLESDERESVEEAEDLDTEDGETEAKRKNRGERRHDEREDADEGSSQEEGDDGENWKGHRAGTDDGDDISDAKDGDDDLEAVSEEEEEDEGEGVGAEKDDREIDENEDKKELQVIYMDENETEEGERKDEDEKNIGGNQSSEEESGKETEENGMDEEEKELEKGHDRHKSGGHASSRLKAKSRGKKEKLRKRDTDELAPDTKMRRRKKVGDKDWQVTDRSDHAHKGTFTERHEKADDQRAKSHHNKHKITWDRSPRDGMQGDNDQELGREKRVPAEKLVTQTSLSEEHIELDYEEEMEGHEGTKDKLDDSKEDEEGAIKEGLSSDGELEDDEDCEEGEIREPGTRKPSVKPICRFYLRGHCTWGVNCRFIHPGVNDKGNYQLIERPGFNNIHGMGPRGPYGPDGPWQDFDQGKTDKKLKSPEELEPPPPIPQPKAETAWERGLRQAKEVRLFSEIITSFDWLHLI</sequence>
<dbReference type="Gene3D" id="4.10.1000.10">
    <property type="entry name" value="Zinc finger, CCCH-type"/>
    <property type="match status" value="1"/>
</dbReference>
<feature type="region of interest" description="Disordered" evidence="5">
    <location>
        <begin position="826"/>
        <end position="870"/>
    </location>
</feature>
<dbReference type="InterPro" id="IPR041367">
    <property type="entry name" value="Znf-CCCH_4"/>
</dbReference>
<proteinExistence type="predicted"/>
<dbReference type="PANTHER" id="PTHR46582">
    <property type="entry name" value="ZINC FINGER CCCH DOMAIN-CONTAINING PROTEIN 18"/>
    <property type="match status" value="1"/>
</dbReference>
<feature type="compositionally biased region" description="Basic and acidic residues" evidence="5">
    <location>
        <begin position="242"/>
        <end position="268"/>
    </location>
</feature>
<reference evidence="7" key="3">
    <citation type="submission" date="2023-05" db="EMBL/GenBank/DDBJ databases">
        <authorList>
            <person name="Smith C.H."/>
        </authorList>
    </citation>
    <scope>NUCLEOTIDE SEQUENCE</scope>
    <source>
        <strain evidence="7">CHS0354</strain>
        <tissue evidence="7">Mantle</tissue>
    </source>
</reference>
<dbReference type="InterPro" id="IPR052647">
    <property type="entry name" value="Zinc_finger_CCCH-type"/>
</dbReference>
<feature type="region of interest" description="Disordered" evidence="5">
    <location>
        <begin position="1"/>
        <end position="148"/>
    </location>
</feature>
<feature type="compositionally biased region" description="Basic and acidic residues" evidence="5">
    <location>
        <begin position="528"/>
        <end position="545"/>
    </location>
</feature>
<dbReference type="SUPFAM" id="SSF90229">
    <property type="entry name" value="CCCH zinc finger"/>
    <property type="match status" value="1"/>
</dbReference>
<organism evidence="7 8">
    <name type="scientific">Potamilus streckersoni</name>
    <dbReference type="NCBI Taxonomy" id="2493646"/>
    <lineage>
        <taxon>Eukaryota</taxon>
        <taxon>Metazoa</taxon>
        <taxon>Spiralia</taxon>
        <taxon>Lophotrochozoa</taxon>
        <taxon>Mollusca</taxon>
        <taxon>Bivalvia</taxon>
        <taxon>Autobranchia</taxon>
        <taxon>Heteroconchia</taxon>
        <taxon>Palaeoheterodonta</taxon>
        <taxon>Unionida</taxon>
        <taxon>Unionoidea</taxon>
        <taxon>Unionidae</taxon>
        <taxon>Ambleminae</taxon>
        <taxon>Lampsilini</taxon>
        <taxon>Potamilus</taxon>
    </lineage>
</organism>
<dbReference type="InterPro" id="IPR000571">
    <property type="entry name" value="Znf_CCCH"/>
</dbReference>
<keyword evidence="1 4" id="KW-0479">Metal-binding</keyword>
<feature type="compositionally biased region" description="Basic and acidic residues" evidence="5">
    <location>
        <begin position="290"/>
        <end position="300"/>
    </location>
</feature>
<accession>A0AAE0WA47</accession>
<feature type="region of interest" description="Disordered" evidence="5">
    <location>
        <begin position="177"/>
        <end position="779"/>
    </location>
</feature>
<evidence type="ECO:0000259" key="6">
    <source>
        <dbReference type="PROSITE" id="PS50103"/>
    </source>
</evidence>
<feature type="zinc finger region" description="C3H1-type" evidence="4">
    <location>
        <begin position="780"/>
        <end position="807"/>
    </location>
</feature>
<feature type="compositionally biased region" description="Basic and acidic residues" evidence="5">
    <location>
        <begin position="49"/>
        <end position="123"/>
    </location>
</feature>
<feature type="compositionally biased region" description="Basic residues" evidence="5">
    <location>
        <begin position="353"/>
        <end position="363"/>
    </location>
</feature>
<feature type="compositionally biased region" description="Basic and acidic residues" evidence="5">
    <location>
        <begin position="643"/>
        <end position="673"/>
    </location>
</feature>
<dbReference type="AlphaFoldDB" id="A0AAE0WA47"/>
<dbReference type="GO" id="GO:0008270">
    <property type="term" value="F:zinc ion binding"/>
    <property type="evidence" value="ECO:0007669"/>
    <property type="project" value="UniProtKB-KW"/>
</dbReference>
<protein>
    <recommendedName>
        <fullName evidence="6">C3H1-type domain-containing protein</fullName>
    </recommendedName>
</protein>
<evidence type="ECO:0000256" key="3">
    <source>
        <dbReference type="ARBA" id="ARBA00022833"/>
    </source>
</evidence>
<feature type="compositionally biased region" description="Polar residues" evidence="5">
    <location>
        <begin position="177"/>
        <end position="187"/>
    </location>
</feature>
<feature type="compositionally biased region" description="Basic and acidic residues" evidence="5">
    <location>
        <begin position="308"/>
        <end position="333"/>
    </location>
</feature>
<feature type="compositionally biased region" description="Acidic residues" evidence="5">
    <location>
        <begin position="759"/>
        <end position="769"/>
    </location>
</feature>
<keyword evidence="2 4" id="KW-0863">Zinc-finger</keyword>
<feature type="compositionally biased region" description="Basic residues" evidence="5">
    <location>
        <begin position="599"/>
        <end position="622"/>
    </location>
</feature>
<feature type="compositionally biased region" description="Acidic residues" evidence="5">
    <location>
        <begin position="472"/>
        <end position="486"/>
    </location>
</feature>
<evidence type="ECO:0000256" key="4">
    <source>
        <dbReference type="PROSITE-ProRule" id="PRU00723"/>
    </source>
</evidence>
<evidence type="ECO:0000256" key="1">
    <source>
        <dbReference type="ARBA" id="ARBA00022723"/>
    </source>
</evidence>
<keyword evidence="3 4" id="KW-0862">Zinc</keyword>
<evidence type="ECO:0000313" key="8">
    <source>
        <dbReference type="Proteomes" id="UP001195483"/>
    </source>
</evidence>
<feature type="compositionally biased region" description="Acidic residues" evidence="5">
    <location>
        <begin position="497"/>
        <end position="525"/>
    </location>
</feature>
<dbReference type="EMBL" id="JAEAOA010000821">
    <property type="protein sequence ID" value="KAK3606704.1"/>
    <property type="molecule type" value="Genomic_DNA"/>
</dbReference>
<feature type="compositionally biased region" description="Basic and acidic residues" evidence="5">
    <location>
        <begin position="487"/>
        <end position="496"/>
    </location>
</feature>
<feature type="compositionally biased region" description="Basic and acidic residues" evidence="5">
    <location>
        <begin position="843"/>
        <end position="855"/>
    </location>
</feature>
<dbReference type="InterPro" id="IPR036855">
    <property type="entry name" value="Znf_CCCH_sf"/>
</dbReference>
<evidence type="ECO:0000313" key="7">
    <source>
        <dbReference type="EMBL" id="KAK3606704.1"/>
    </source>
</evidence>
<dbReference type="Pfam" id="PF18044">
    <property type="entry name" value="zf-CCCH_4"/>
    <property type="match status" value="1"/>
</dbReference>
<dbReference type="GO" id="GO:0003723">
    <property type="term" value="F:RNA binding"/>
    <property type="evidence" value="ECO:0007669"/>
    <property type="project" value="TreeGrafter"/>
</dbReference>
<reference evidence="7" key="1">
    <citation type="journal article" date="2021" name="Genome Biol. Evol.">
        <title>A High-Quality Reference Genome for a Parasitic Bivalve with Doubly Uniparental Inheritance (Bivalvia: Unionida).</title>
        <authorList>
            <person name="Smith C.H."/>
        </authorList>
    </citation>
    <scope>NUCLEOTIDE SEQUENCE</scope>
    <source>
        <strain evidence="7">CHS0354</strain>
    </source>
</reference>
<dbReference type="GO" id="GO:0071011">
    <property type="term" value="C:precatalytic spliceosome"/>
    <property type="evidence" value="ECO:0007669"/>
    <property type="project" value="TreeGrafter"/>
</dbReference>
<feature type="compositionally biased region" description="Acidic residues" evidence="5">
    <location>
        <begin position="429"/>
        <end position="455"/>
    </location>
</feature>
<evidence type="ECO:0000256" key="5">
    <source>
        <dbReference type="SAM" id="MobiDB-lite"/>
    </source>
</evidence>
<keyword evidence="8" id="KW-1185">Reference proteome</keyword>